<dbReference type="GO" id="GO:0006635">
    <property type="term" value="P:fatty acid beta-oxidation"/>
    <property type="evidence" value="ECO:0007669"/>
    <property type="project" value="TreeGrafter"/>
</dbReference>
<evidence type="ECO:0000313" key="7">
    <source>
        <dbReference type="EMBL" id="BBO88100.1"/>
    </source>
</evidence>
<dbReference type="PANTHER" id="PTHR48075">
    <property type="entry name" value="3-HYDROXYACYL-COA DEHYDROGENASE FAMILY PROTEIN"/>
    <property type="match status" value="1"/>
</dbReference>
<feature type="domain" description="3-hydroxyacyl-CoA dehydrogenase NAD binding" evidence="6">
    <location>
        <begin position="7"/>
        <end position="182"/>
    </location>
</feature>
<dbReference type="Gene3D" id="3.40.50.720">
    <property type="entry name" value="NAD(P)-binding Rossmann-like Domain"/>
    <property type="match status" value="1"/>
</dbReference>
<dbReference type="InterPro" id="IPR036291">
    <property type="entry name" value="NAD(P)-bd_dom_sf"/>
</dbReference>
<gene>
    <name evidence="7" type="ORF">DSCOOX_12800</name>
</gene>
<dbReference type="Pfam" id="PF00725">
    <property type="entry name" value="3HCDH"/>
    <property type="match status" value="1"/>
</dbReference>
<evidence type="ECO:0000256" key="1">
    <source>
        <dbReference type="ARBA" id="ARBA00023002"/>
    </source>
</evidence>
<dbReference type="RefSeq" id="WP_155309463.1">
    <property type="nucleotide sequence ID" value="NZ_AP021879.1"/>
</dbReference>
<feature type="binding site" evidence="3">
    <location>
        <position position="93"/>
    </location>
    <ligand>
        <name>NAD(+)</name>
        <dbReference type="ChEBI" id="CHEBI:57540"/>
    </ligand>
</feature>
<feature type="domain" description="3-hydroxyacyl-CoA dehydrogenase C-terminal" evidence="5">
    <location>
        <begin position="187"/>
        <end position="281"/>
    </location>
</feature>
<feature type="binding site" evidence="4">
    <location>
        <position position="57"/>
    </location>
    <ligand>
        <name>CoA</name>
        <dbReference type="ChEBI" id="CHEBI:57287"/>
    </ligand>
</feature>
<sequence length="283" mass="31376">MHKINNVFIAGAGTMGSGIAQVVAQAGFQVTLYDLKNKFIDRGIAIIKKSLKRLVDKGKKTNEEMEEILQRITPSTSLNTANTADLVIEAVFEDLSVKKDLLNEFDKICKKQAILGSNTSTLPIAALAAGTKNPERIIGIHFMNPVPLMRGVEIIPGMETSEEIVVIVKDFIRSLDKEPVESLDYAGFISSRILDAMLNEAVKCVMEGNKPIEIDKNMKFCCNFPMGPLELIDLVGVDIVLHGLETLHRELGDKYQPAPLLRQMVRAGRLGRKTNKGFYEYNK</sequence>
<feature type="binding site" evidence="4">
    <location>
        <position position="120"/>
    </location>
    <ligand>
        <name>CoA</name>
        <dbReference type="ChEBI" id="CHEBI:57287"/>
    </ligand>
</feature>
<name>A0A5K8A7R1_9BACT</name>
<feature type="binding site" evidence="3">
    <location>
        <position position="144"/>
    </location>
    <ligand>
        <name>NAD(+)</name>
        <dbReference type="ChEBI" id="CHEBI:57540"/>
    </ligand>
</feature>
<reference evidence="7 8" key="1">
    <citation type="submission" date="2019-11" db="EMBL/GenBank/DDBJ databases">
        <title>Comparative genomics of hydrocarbon-degrading Desulfosarcina strains.</title>
        <authorList>
            <person name="Watanabe M."/>
            <person name="Kojima H."/>
            <person name="Fukui M."/>
        </authorList>
    </citation>
    <scope>NUCLEOTIDE SEQUENCE [LARGE SCALE GENOMIC DNA]</scope>
    <source>
        <strain evidence="8">oXyS1</strain>
    </source>
</reference>
<feature type="binding site" evidence="3">
    <location>
        <position position="98"/>
    </location>
    <ligand>
        <name>NAD(+)</name>
        <dbReference type="ChEBI" id="CHEBI:57540"/>
    </ligand>
</feature>
<evidence type="ECO:0000313" key="8">
    <source>
        <dbReference type="Proteomes" id="UP000422108"/>
    </source>
</evidence>
<proteinExistence type="predicted"/>
<evidence type="ECO:0000256" key="3">
    <source>
        <dbReference type="PIRSR" id="PIRSR000105-2"/>
    </source>
</evidence>
<organism evidence="7 8">
    <name type="scientific">Desulfosarcina ovata subsp. ovata</name>
    <dbReference type="NCBI Taxonomy" id="2752305"/>
    <lineage>
        <taxon>Bacteria</taxon>
        <taxon>Pseudomonadati</taxon>
        <taxon>Thermodesulfobacteriota</taxon>
        <taxon>Desulfobacteria</taxon>
        <taxon>Desulfobacterales</taxon>
        <taxon>Desulfosarcinaceae</taxon>
        <taxon>Desulfosarcina</taxon>
    </lineage>
</organism>
<dbReference type="FunFam" id="3.40.50.720:FF:000009">
    <property type="entry name" value="Fatty oxidation complex, alpha subunit"/>
    <property type="match status" value="1"/>
</dbReference>
<dbReference type="InterPro" id="IPR006108">
    <property type="entry name" value="3HC_DH_C"/>
</dbReference>
<accession>A0A5K8A7R1</accession>
<feature type="binding site" evidence="4">
    <location>
        <position position="50"/>
    </location>
    <ligand>
        <name>CoA</name>
        <dbReference type="ChEBI" id="CHEBI:57287"/>
    </ligand>
</feature>
<dbReference type="Pfam" id="PF02737">
    <property type="entry name" value="3HCDH_N"/>
    <property type="match status" value="1"/>
</dbReference>
<evidence type="ECO:0000256" key="4">
    <source>
        <dbReference type="PIRSR" id="PIRSR000105-3"/>
    </source>
</evidence>
<dbReference type="Proteomes" id="UP000422108">
    <property type="component" value="Chromosome"/>
</dbReference>
<dbReference type="InterPro" id="IPR006176">
    <property type="entry name" value="3-OHacyl-CoA_DH_NAD-bd"/>
</dbReference>
<dbReference type="GO" id="GO:0008691">
    <property type="term" value="F:3-hydroxybutyryl-CoA dehydrogenase activity"/>
    <property type="evidence" value="ECO:0007669"/>
    <property type="project" value="TreeGrafter"/>
</dbReference>
<protein>
    <submittedName>
        <fullName evidence="7">3-hydroxybutyryl-CoA dehydrogenase</fullName>
    </submittedName>
</protein>
<evidence type="ECO:0000259" key="6">
    <source>
        <dbReference type="Pfam" id="PF02737"/>
    </source>
</evidence>
<feature type="binding site" evidence="3">
    <location>
        <begin position="11"/>
        <end position="16"/>
    </location>
    <ligand>
        <name>NAD(+)</name>
        <dbReference type="ChEBI" id="CHEBI:57540"/>
    </ligand>
</feature>
<dbReference type="GO" id="GO:0070403">
    <property type="term" value="F:NAD+ binding"/>
    <property type="evidence" value="ECO:0007669"/>
    <property type="project" value="InterPro"/>
</dbReference>
<dbReference type="EMBL" id="AP021879">
    <property type="protein sequence ID" value="BBO88100.1"/>
    <property type="molecule type" value="Genomic_DNA"/>
</dbReference>
<dbReference type="SUPFAM" id="SSF48179">
    <property type="entry name" value="6-phosphogluconate dehydrogenase C-terminal domain-like"/>
    <property type="match status" value="1"/>
</dbReference>
<feature type="binding site" evidence="3">
    <location>
        <position position="273"/>
    </location>
    <ligand>
        <name>NAD(+)</name>
        <dbReference type="ChEBI" id="CHEBI:57540"/>
    </ligand>
</feature>
<evidence type="ECO:0000256" key="2">
    <source>
        <dbReference type="PIRSR" id="PIRSR000105-1"/>
    </source>
</evidence>
<keyword evidence="8" id="KW-1185">Reference proteome</keyword>
<dbReference type="InterPro" id="IPR008927">
    <property type="entry name" value="6-PGluconate_DH-like_C_sf"/>
</dbReference>
<feature type="binding site" evidence="3">
    <location>
        <position position="120"/>
    </location>
    <ligand>
        <name>NAD(+)</name>
        <dbReference type="ChEBI" id="CHEBI:57540"/>
    </ligand>
</feature>
<dbReference type="InterPro" id="IPR022694">
    <property type="entry name" value="3-OHacyl-CoA_DH"/>
</dbReference>
<feature type="binding site" evidence="3">
    <location>
        <position position="34"/>
    </location>
    <ligand>
        <name>NAD(+)</name>
        <dbReference type="ChEBI" id="CHEBI:57540"/>
    </ligand>
</feature>
<keyword evidence="1" id="KW-0560">Oxidoreductase</keyword>
<keyword evidence="3" id="KW-0520">NAD</keyword>
<dbReference type="AlphaFoldDB" id="A0A5K8A7R1"/>
<feature type="site" description="Important for catalytic activity" evidence="2">
    <location>
        <position position="141"/>
    </location>
</feature>
<dbReference type="InterPro" id="IPR013328">
    <property type="entry name" value="6PGD_dom2"/>
</dbReference>
<dbReference type="SUPFAM" id="SSF51735">
    <property type="entry name" value="NAD(P)-binding Rossmann-fold domains"/>
    <property type="match status" value="1"/>
</dbReference>
<dbReference type="PIRSF" id="PIRSF000105">
    <property type="entry name" value="HCDH"/>
    <property type="match status" value="1"/>
</dbReference>
<evidence type="ECO:0000259" key="5">
    <source>
        <dbReference type="Pfam" id="PF00725"/>
    </source>
</evidence>
<dbReference type="Gene3D" id="1.10.1040.10">
    <property type="entry name" value="N-(1-d-carboxylethyl)-l-norvaline Dehydrogenase, domain 2"/>
    <property type="match status" value="1"/>
</dbReference>
<dbReference type="PANTHER" id="PTHR48075:SF5">
    <property type="entry name" value="3-HYDROXYBUTYRYL-COA DEHYDROGENASE"/>
    <property type="match status" value="1"/>
</dbReference>